<evidence type="ECO:0000259" key="3">
    <source>
        <dbReference type="PROSITE" id="PS50887"/>
    </source>
</evidence>
<evidence type="ECO:0000313" key="4">
    <source>
        <dbReference type="EMBL" id="PXF31377.1"/>
    </source>
</evidence>
<dbReference type="InterPro" id="IPR029787">
    <property type="entry name" value="Nucleotide_cyclase"/>
</dbReference>
<accession>A0ABX5LXG8</accession>
<dbReference type="PANTHER" id="PTHR33121">
    <property type="entry name" value="CYCLIC DI-GMP PHOSPHODIESTERASE PDEF"/>
    <property type="match status" value="1"/>
</dbReference>
<sequence length="635" mass="71653">MARLRPWLLYLMVLVFVLLSGFSIAGYFTNVHLVSVQQQSSVWSLSQLQLQLQRFCLSLQLYEAGRRDKEQLQLSYDLLWSRVDIFLQGSDSEALRRQPGVTEQITQLAALLRANADTISALPAGESTRSMVLGGVFTPFQEVINTIMVDTLTRSESLQSLRTVERAQRQLAFSLIGLVISGLLLALYLLRQYRRYILLALHDPLTSLANRSAFQMQLQQAAHQPGDALLCLIDLNQFKEVNLALGQAQGDAMLQRTGRRLRTNLPATAVIARLESDDFAVLLTDMADQSVVLCQLQQLQQVLLFEYFLPDRVFQVRASMGLALSKGGFDADTLLAQASMALDQAKRSHSRTPVLFADAMAVAASRRRALLESISMGLMDVSISNPLRLVYQPLYALNCREMTGMEVLVRWQHPEFGAISPLEITELAENNGLGQTYANWLLERIRHDLQLDELPWPSHLRIAINLSPSIFTTQLPQWLDSRLTQIGLPAAQLLVEITETIAMVEFKRSQFIVNELHKLGITVALDDFGTGYSSLSYLRELQVDKLKIDKSFIRQLHADKKQRMFVRHIVRLSHYLDVSVVAEGIETEAEERMAHKLGCDEGQGYYYARPLEAEAMRLRLGQERLPRPEPHAHGS</sequence>
<keyword evidence="1" id="KW-0812">Transmembrane</keyword>
<dbReference type="SMART" id="SM00267">
    <property type="entry name" value="GGDEF"/>
    <property type="match status" value="1"/>
</dbReference>
<evidence type="ECO:0000313" key="5">
    <source>
        <dbReference type="Proteomes" id="UP000248090"/>
    </source>
</evidence>
<dbReference type="InterPro" id="IPR001633">
    <property type="entry name" value="EAL_dom"/>
</dbReference>
<feature type="domain" description="EAL" evidence="2">
    <location>
        <begin position="367"/>
        <end position="624"/>
    </location>
</feature>
<evidence type="ECO:0000256" key="1">
    <source>
        <dbReference type="SAM" id="Phobius"/>
    </source>
</evidence>
<feature type="domain" description="GGDEF" evidence="3">
    <location>
        <begin position="226"/>
        <end position="359"/>
    </location>
</feature>
<feature type="transmembrane region" description="Helical" evidence="1">
    <location>
        <begin position="7"/>
        <end position="28"/>
    </location>
</feature>
<evidence type="ECO:0000259" key="2">
    <source>
        <dbReference type="PROSITE" id="PS50883"/>
    </source>
</evidence>
<organism evidence="4 5">
    <name type="scientific">Pokkaliibacter plantistimulans</name>
    <dbReference type="NCBI Taxonomy" id="1635171"/>
    <lineage>
        <taxon>Bacteria</taxon>
        <taxon>Pseudomonadati</taxon>
        <taxon>Pseudomonadota</taxon>
        <taxon>Gammaproteobacteria</taxon>
        <taxon>Oceanospirillales</taxon>
        <taxon>Balneatrichaceae</taxon>
        <taxon>Pokkaliibacter</taxon>
    </lineage>
</organism>
<dbReference type="NCBIfam" id="TIGR00254">
    <property type="entry name" value="GGDEF"/>
    <property type="match status" value="1"/>
</dbReference>
<evidence type="ECO:0008006" key="6">
    <source>
        <dbReference type="Google" id="ProtNLM"/>
    </source>
</evidence>
<dbReference type="SMART" id="SM00052">
    <property type="entry name" value="EAL"/>
    <property type="match status" value="1"/>
</dbReference>
<dbReference type="Gene3D" id="3.20.20.450">
    <property type="entry name" value="EAL domain"/>
    <property type="match status" value="1"/>
</dbReference>
<dbReference type="InterPro" id="IPR050706">
    <property type="entry name" value="Cyclic-di-GMP_PDE-like"/>
</dbReference>
<dbReference type="Pfam" id="PF00563">
    <property type="entry name" value="EAL"/>
    <property type="match status" value="1"/>
</dbReference>
<comment type="caution">
    <text evidence="4">The sequence shown here is derived from an EMBL/GenBank/DDBJ whole genome shotgun (WGS) entry which is preliminary data.</text>
</comment>
<dbReference type="PROSITE" id="PS50887">
    <property type="entry name" value="GGDEF"/>
    <property type="match status" value="1"/>
</dbReference>
<dbReference type="CDD" id="cd01949">
    <property type="entry name" value="GGDEF"/>
    <property type="match status" value="1"/>
</dbReference>
<dbReference type="InterPro" id="IPR035919">
    <property type="entry name" value="EAL_sf"/>
</dbReference>
<keyword evidence="1" id="KW-1133">Transmembrane helix</keyword>
<protein>
    <recommendedName>
        <fullName evidence="6">Diguanylate cyclase</fullName>
    </recommendedName>
</protein>
<dbReference type="InterPro" id="IPR043128">
    <property type="entry name" value="Rev_trsase/Diguanyl_cyclase"/>
</dbReference>
<dbReference type="CDD" id="cd01948">
    <property type="entry name" value="EAL"/>
    <property type="match status" value="1"/>
</dbReference>
<feature type="transmembrane region" description="Helical" evidence="1">
    <location>
        <begin position="171"/>
        <end position="190"/>
    </location>
</feature>
<dbReference type="Pfam" id="PF00990">
    <property type="entry name" value="GGDEF"/>
    <property type="match status" value="1"/>
</dbReference>
<gene>
    <name evidence="4" type="ORF">WH50_10240</name>
</gene>
<keyword evidence="1" id="KW-0472">Membrane</keyword>
<proteinExistence type="predicted"/>
<dbReference type="SUPFAM" id="SSF55073">
    <property type="entry name" value="Nucleotide cyclase"/>
    <property type="match status" value="1"/>
</dbReference>
<dbReference type="PROSITE" id="PS50883">
    <property type="entry name" value="EAL"/>
    <property type="match status" value="1"/>
</dbReference>
<dbReference type="RefSeq" id="WP_110187218.1">
    <property type="nucleotide sequence ID" value="NZ_CP177354.1"/>
</dbReference>
<dbReference type="InterPro" id="IPR000160">
    <property type="entry name" value="GGDEF_dom"/>
</dbReference>
<dbReference type="Proteomes" id="UP000248090">
    <property type="component" value="Unassembled WGS sequence"/>
</dbReference>
<keyword evidence="5" id="KW-1185">Reference proteome</keyword>
<reference evidence="4 5" key="1">
    <citation type="submission" date="2015-03" db="EMBL/GenBank/DDBJ databases">
        <authorList>
            <person name="Krishnan R."/>
            <person name="Midha S."/>
            <person name="Patil P.B."/>
            <person name="Rameshkumar N."/>
        </authorList>
    </citation>
    <scope>NUCLEOTIDE SEQUENCE [LARGE SCALE GENOMIC DNA]</scope>
    <source>
        <strain evidence="4 5">L1E11</strain>
    </source>
</reference>
<dbReference type="EMBL" id="LAPT01000043">
    <property type="protein sequence ID" value="PXF31377.1"/>
    <property type="molecule type" value="Genomic_DNA"/>
</dbReference>
<dbReference type="PANTHER" id="PTHR33121:SF71">
    <property type="entry name" value="OXYGEN SENSOR PROTEIN DOSP"/>
    <property type="match status" value="1"/>
</dbReference>
<name>A0ABX5LXG8_9GAMM</name>
<dbReference type="SUPFAM" id="SSF141868">
    <property type="entry name" value="EAL domain-like"/>
    <property type="match status" value="1"/>
</dbReference>
<dbReference type="Gene3D" id="3.30.70.270">
    <property type="match status" value="1"/>
</dbReference>